<gene>
    <name evidence="1" type="ORF">Pint_02627</name>
</gene>
<proteinExistence type="predicted"/>
<name>A0ACC0ZJP0_9ROSI</name>
<evidence type="ECO:0000313" key="2">
    <source>
        <dbReference type="Proteomes" id="UP001163603"/>
    </source>
</evidence>
<comment type="caution">
    <text evidence="1">The sequence shown here is derived from an EMBL/GenBank/DDBJ whole genome shotgun (WGS) entry which is preliminary data.</text>
</comment>
<dbReference type="Proteomes" id="UP001163603">
    <property type="component" value="Chromosome 1"/>
</dbReference>
<dbReference type="EMBL" id="CM047736">
    <property type="protein sequence ID" value="KAJ0052333.1"/>
    <property type="molecule type" value="Genomic_DNA"/>
</dbReference>
<protein>
    <submittedName>
        <fullName evidence="1">Uncharacterized protein</fullName>
    </submittedName>
</protein>
<keyword evidence="2" id="KW-1185">Reference proteome</keyword>
<organism evidence="1 2">
    <name type="scientific">Pistacia integerrima</name>
    <dbReference type="NCBI Taxonomy" id="434235"/>
    <lineage>
        <taxon>Eukaryota</taxon>
        <taxon>Viridiplantae</taxon>
        <taxon>Streptophyta</taxon>
        <taxon>Embryophyta</taxon>
        <taxon>Tracheophyta</taxon>
        <taxon>Spermatophyta</taxon>
        <taxon>Magnoliopsida</taxon>
        <taxon>eudicotyledons</taxon>
        <taxon>Gunneridae</taxon>
        <taxon>Pentapetalae</taxon>
        <taxon>rosids</taxon>
        <taxon>malvids</taxon>
        <taxon>Sapindales</taxon>
        <taxon>Anacardiaceae</taxon>
        <taxon>Pistacia</taxon>
    </lineage>
</organism>
<evidence type="ECO:0000313" key="1">
    <source>
        <dbReference type="EMBL" id="KAJ0052333.1"/>
    </source>
</evidence>
<accession>A0ACC0ZJP0</accession>
<sequence>MCEEDLQFGSPRIYSPRHSSNVVTLLPLTSPKSPWTLSSFQTPSAWILYSCVASLHRHEGNIFSIALSKGIVFTSSESNRIRAWSQPDCTDRGSIKVSSGEIRAILAHELQAANNTKIVSLAWRITTPRGFYTPAPTTKRLSWRVFDKKCIDSFLAQEGNVNAIVVNQDDGCVFTCSTAGSVKIWRRIYIETSHTLTMTLKFQDSPVNALALSSLTTNCFLYSANSDGSINFWEKEKVSGRHNHGGFLQGHRFGVLSLVAVEKLIFSGSEDTTIRVWRREEGSSFHECLAVLEGHRGPVRSLAACLEMEKVKGFLVYRASLDQSFKGVESEGYGGRREDVIGLFRAEY</sequence>
<reference evidence="2" key="1">
    <citation type="journal article" date="2023" name="G3 (Bethesda)">
        <title>Genome assembly and association tests identify interacting loci associated with vigor, precocity, and sex in interspecific pistachio rootstocks.</title>
        <authorList>
            <person name="Palmer W."/>
            <person name="Jacygrad E."/>
            <person name="Sagayaradj S."/>
            <person name="Cavanaugh K."/>
            <person name="Han R."/>
            <person name="Bertier L."/>
            <person name="Beede B."/>
            <person name="Kafkas S."/>
            <person name="Golino D."/>
            <person name="Preece J."/>
            <person name="Michelmore R."/>
        </authorList>
    </citation>
    <scope>NUCLEOTIDE SEQUENCE [LARGE SCALE GENOMIC DNA]</scope>
</reference>